<dbReference type="EMBL" id="JACCFL010000001">
    <property type="protein sequence ID" value="NYJ23387.1"/>
    <property type="molecule type" value="Genomic_DNA"/>
</dbReference>
<sequence>MLIAYLDEFGHVGPYVSPQHKKFFHNPIFGYAGIVVPSTSVRAFGAKFERSKEREFRAEIHESGKHPRRWEKKGSEIFTTGSHVRYPQRVDLIDDLADYLVRRGGRIFFSGEVKPVGSPAESGQTAAVTTRKALTEAVRRLCEYADARDEDLLVLLDEGGPLPREEAITAMAQFIYSSSAPHMKRVLEVPMQLESHRYGAVQFADWICAALTRAVHFHFTPSAEFSWAPNVIAQLVVNRSTSQSQIWVPTTRDRVKDVGLAHARKWANRPSTSERVVRSPRLTHRVRDAVG</sequence>
<reference evidence="1 2" key="1">
    <citation type="submission" date="2020-07" db="EMBL/GenBank/DDBJ databases">
        <title>Sequencing the genomes of 1000 actinobacteria strains.</title>
        <authorList>
            <person name="Klenk H.-P."/>
        </authorList>
    </citation>
    <scope>NUCLEOTIDE SEQUENCE [LARGE SCALE GENOMIC DNA]</scope>
    <source>
        <strain evidence="1 2">DSM 15165</strain>
    </source>
</reference>
<protein>
    <recommendedName>
        <fullName evidence="3">DUF3800 domain-containing protein</fullName>
    </recommendedName>
</protein>
<dbReference type="Pfam" id="PF12686">
    <property type="entry name" value="DUF3800"/>
    <property type="match status" value="1"/>
</dbReference>
<accession>A0A853CRS4</accession>
<dbReference type="RefSeq" id="WP_179605312.1">
    <property type="nucleotide sequence ID" value="NZ_BAABEH010000001.1"/>
</dbReference>
<dbReference type="InterPro" id="IPR024524">
    <property type="entry name" value="DUF3800"/>
</dbReference>
<proteinExistence type="predicted"/>
<dbReference type="Proteomes" id="UP000578352">
    <property type="component" value="Unassembled WGS sequence"/>
</dbReference>
<gene>
    <name evidence="1" type="ORF">HNR13_001674</name>
</gene>
<evidence type="ECO:0000313" key="1">
    <source>
        <dbReference type="EMBL" id="NYJ23387.1"/>
    </source>
</evidence>
<evidence type="ECO:0000313" key="2">
    <source>
        <dbReference type="Proteomes" id="UP000578352"/>
    </source>
</evidence>
<dbReference type="AlphaFoldDB" id="A0A853CRS4"/>
<comment type="caution">
    <text evidence="1">The sequence shown here is derived from an EMBL/GenBank/DDBJ whole genome shotgun (WGS) entry which is preliminary data.</text>
</comment>
<organism evidence="1 2">
    <name type="scientific">Leifsonia shinshuensis</name>
    <dbReference type="NCBI Taxonomy" id="150026"/>
    <lineage>
        <taxon>Bacteria</taxon>
        <taxon>Bacillati</taxon>
        <taxon>Actinomycetota</taxon>
        <taxon>Actinomycetes</taxon>
        <taxon>Micrococcales</taxon>
        <taxon>Microbacteriaceae</taxon>
        <taxon>Leifsonia</taxon>
    </lineage>
</organism>
<name>A0A853CRS4_9MICO</name>
<evidence type="ECO:0008006" key="3">
    <source>
        <dbReference type="Google" id="ProtNLM"/>
    </source>
</evidence>